<dbReference type="SMART" id="SM00506">
    <property type="entry name" value="A1pp"/>
    <property type="match status" value="1"/>
</dbReference>
<dbReference type="CDD" id="cd18809">
    <property type="entry name" value="SF1_C_RecD"/>
    <property type="match status" value="1"/>
</dbReference>
<dbReference type="InterPro" id="IPR027417">
    <property type="entry name" value="P-loop_NTPase"/>
</dbReference>
<proteinExistence type="predicted"/>
<keyword evidence="3" id="KW-0479">Metal-binding</keyword>
<dbReference type="Gene3D" id="3.40.50.300">
    <property type="entry name" value="P-loop containing nucleotide triphosphate hydrolases"/>
    <property type="match status" value="1"/>
</dbReference>
<dbReference type="CDD" id="cd21557">
    <property type="entry name" value="Macro_X_Nsp3-like"/>
    <property type="match status" value="1"/>
</dbReference>
<evidence type="ECO:0000259" key="12">
    <source>
        <dbReference type="PROSITE" id="PS51154"/>
    </source>
</evidence>
<feature type="region of interest" description="Disordered" evidence="11">
    <location>
        <begin position="644"/>
        <end position="768"/>
    </location>
</feature>
<feature type="domain" description="Macro" evidence="12">
    <location>
        <begin position="772"/>
        <end position="918"/>
    </location>
</feature>
<dbReference type="GO" id="GO:0008234">
    <property type="term" value="F:cysteine-type peptidase activity"/>
    <property type="evidence" value="ECO:0007669"/>
    <property type="project" value="UniProtKB-KW"/>
</dbReference>
<evidence type="ECO:0000256" key="3">
    <source>
        <dbReference type="ARBA" id="ARBA00022723"/>
    </source>
</evidence>
<keyword evidence="8" id="KW-0862">Zinc</keyword>
<dbReference type="InterPro" id="IPR044371">
    <property type="entry name" value="Macro_X_NSP3-like"/>
</dbReference>
<dbReference type="GO" id="GO:0006508">
    <property type="term" value="P:proteolysis"/>
    <property type="evidence" value="ECO:0007669"/>
    <property type="project" value="UniProtKB-KW"/>
</dbReference>
<dbReference type="Pfam" id="PF01661">
    <property type="entry name" value="Macro"/>
    <property type="match status" value="1"/>
</dbReference>
<dbReference type="GO" id="GO:0003723">
    <property type="term" value="F:RNA binding"/>
    <property type="evidence" value="ECO:0007669"/>
    <property type="project" value="InterPro"/>
</dbReference>
<dbReference type="PROSITE" id="PS51657">
    <property type="entry name" value="PSRV_HELICASE"/>
    <property type="match status" value="1"/>
</dbReference>
<evidence type="ECO:0000256" key="5">
    <source>
        <dbReference type="ARBA" id="ARBA00022801"/>
    </source>
</evidence>
<evidence type="ECO:0000256" key="7">
    <source>
        <dbReference type="ARBA" id="ARBA00022807"/>
    </source>
</evidence>
<keyword evidence="6" id="KW-0347">Helicase</keyword>
<dbReference type="EMBL" id="KY432903">
    <property type="protein sequence ID" value="ATY47667.1"/>
    <property type="molecule type" value="Genomic_RNA"/>
</dbReference>
<dbReference type="InterPro" id="IPR002588">
    <property type="entry name" value="Alphavirus-like_MT_dom"/>
</dbReference>
<keyword evidence="5" id="KW-0378">Hydrolase</keyword>
<dbReference type="GO" id="GO:0046872">
    <property type="term" value="F:metal ion binding"/>
    <property type="evidence" value="ECO:0007669"/>
    <property type="project" value="UniProtKB-KW"/>
</dbReference>
<dbReference type="GO" id="GO:0004386">
    <property type="term" value="F:helicase activity"/>
    <property type="evidence" value="ECO:0007669"/>
    <property type="project" value="UniProtKB-KW"/>
</dbReference>
<evidence type="ECO:0000256" key="8">
    <source>
        <dbReference type="ARBA" id="ARBA00022833"/>
    </source>
</evidence>
<dbReference type="Pfam" id="PF01660">
    <property type="entry name" value="Vmethyltransf"/>
    <property type="match status" value="1"/>
</dbReference>
<keyword evidence="2" id="KW-0808">Transferase</keyword>
<dbReference type="GO" id="GO:0016556">
    <property type="term" value="P:mRNA modification"/>
    <property type="evidence" value="ECO:0007669"/>
    <property type="project" value="InterPro"/>
</dbReference>
<evidence type="ECO:0000256" key="1">
    <source>
        <dbReference type="ARBA" id="ARBA00022670"/>
    </source>
</evidence>
<evidence type="ECO:0000256" key="4">
    <source>
        <dbReference type="ARBA" id="ARBA00022741"/>
    </source>
</evidence>
<dbReference type="Gene3D" id="3.40.220.10">
    <property type="entry name" value="Leucine Aminopeptidase, subunit E, domain 1"/>
    <property type="match status" value="1"/>
</dbReference>
<keyword evidence="4" id="KW-0547">Nucleotide-binding</keyword>
<name>A0A2H4RDQ5_9VIRU</name>
<protein>
    <submittedName>
        <fullName evidence="15">Non-structural polyprotein</fullName>
    </submittedName>
</protein>
<keyword evidence="10" id="KW-0693">Viral RNA replication</keyword>
<keyword evidence="7" id="KW-0788">Thiol protease</keyword>
<sequence length="1393" mass="154126">MEAHQFVKAAGATTAVEAAVTAAAASAFAHAHVVLPFLSHVQAALLVKLFSPLQLTFQPTSLWTHPIQRVIHNYLEAYCRRKAGPCLEVGAHPRSINENKQVLHRCFLRPTGRDVQRWHACPRRGPANNIRRCLTTGRPPCDLSFCDLGFQGCHFHAETGLALYSLHDMTPAEVASAMAGHGMKQMFAVLHLPPEAMLPEGTYPTEAYTARVVGKRLVVTYAGDTSAGYDHDAKKIRQWIKTTRVGGCCGLVIERVRTIGVHFALCLTRVDIGGPMPYTPYPNHDTIYVRSLFSAAGKPGLFVPWCTSQRSTFHAVPSSIWDRLMLFGATLDDEAFCCSRLMTYLRGISFRVTVGTVVANDGWNADEYALTAVVIAAYLVICHQRWIRTQGIGKGVRRLELEHKRGFLGRLLDWICVNAFGPKDQNIPGRQLEFYRMCYNWVSAGCYVDPRKLCFDKETICDCTPKEGKVKKALKCIARKIPGLCGCAFRDVAEIEEPEDPARPMSPQQRPQRREVQFVDCSGRRRESFLPPRVHTPAGLSDEQLRAVCRTLALWTHFQRRRATNPDAPRRPYEMLWGRGPVEAQQAGKDLPFNIGFEFFFSPFPIAPRRQNMSSNPFLNRDTYTPLSGRSTASLELELELSGLTEGVKPRTPTPLSLDGLQLGPRTPSVPPSPGRGTSPDYSSTPPRPPSGPLEFTARPASGLARPKPSPPMPPLEGDPTDPDFWEPQAAVPRPDRPRTLPLPPTPNEPDPDRIDSGFEEPLSPRNPRPLAVAPRLLRTFADGARVLSGSLFSSDCDWLVNAANSAFLPGGGLCGAFARRFPTAFDQTKFLMIQDGAAYTATPRMIIHGVAPDYRINKSYPELELAYQATTYRRGTAAYPLLGTGIYQVPYALSYRAWIIHHRPGDELYLDDDATRWFLTLPKRSSPASAKCVVTPKTANIANLALAVEARGPFSKFLTGISVPPGTYDYRYTAGVPGSGKSSNILRGDAGVVICPTVNLKSQWQARGFRAYTPHVGLKYARDQMLVIDEAPAIPPHLLLYYLSVARGAAHLLGDPNQIPALDFEHTGLVEPLRLQLKPTEWRTQTHRCPKDVCQLIKPDYPGITTTSRVDRSIYFDQPQEGQILVFTQAAKSMYANAMTVHEAQGATFNTTTLIVTNDSRGLLLSSRAHAIVALTRHTQKCNIIDAPGLLKELGISDAVISNFYLSHPVADASRPAASERSERPLGATDTNMIPASCQFAAFHQLAEELGHRPQDVRAVIPQPPPLEQGKLYLSSELHGREEHISFALTETIHCRLAAPTHRRAVLATLVGRYGKLTKLWDRPVEEVRDQLRKFIPSVAGAQASPLELAEFARAMLDKGQDGSLILELDLRNRETTRITFFQKDCNKFTGG</sequence>
<dbReference type="SUPFAM" id="SSF52949">
    <property type="entry name" value="Macro domain-like"/>
    <property type="match status" value="1"/>
</dbReference>
<feature type="domain" description="(+)RNA virus helicase C-terminal" evidence="13">
    <location>
        <begin position="933"/>
        <end position="1218"/>
    </location>
</feature>
<dbReference type="InterPro" id="IPR027351">
    <property type="entry name" value="(+)RNA_virus_helicase_core_dom"/>
</dbReference>
<evidence type="ECO:0000256" key="6">
    <source>
        <dbReference type="ARBA" id="ARBA00022806"/>
    </source>
</evidence>
<keyword evidence="1" id="KW-0645">Protease</keyword>
<evidence type="ECO:0000256" key="11">
    <source>
        <dbReference type="SAM" id="MobiDB-lite"/>
    </source>
</evidence>
<organism evidence="15">
    <name type="scientific">Hepevirus sp</name>
    <dbReference type="NCBI Taxonomy" id="2055261"/>
    <lineage>
        <taxon>Viruses</taxon>
        <taxon>Riboviria</taxon>
        <taxon>Orthornavirae</taxon>
        <taxon>Kitrinoviricota</taxon>
        <taxon>Alsuviricetes</taxon>
        <taxon>Hepelivirales</taxon>
        <taxon>Hepeviridae</taxon>
    </lineage>
</organism>
<keyword evidence="9" id="KW-0067">ATP-binding</keyword>
<dbReference type="Pfam" id="PF01443">
    <property type="entry name" value="Viral_helicase1"/>
    <property type="match status" value="1"/>
</dbReference>
<dbReference type="PROSITE" id="PS51743">
    <property type="entry name" value="ALPHAVIRUS_MT"/>
    <property type="match status" value="1"/>
</dbReference>
<evidence type="ECO:0000256" key="2">
    <source>
        <dbReference type="ARBA" id="ARBA00022679"/>
    </source>
</evidence>
<dbReference type="SUPFAM" id="SSF52540">
    <property type="entry name" value="P-loop containing nucleoside triphosphate hydrolases"/>
    <property type="match status" value="2"/>
</dbReference>
<feature type="compositionally biased region" description="Pro residues" evidence="11">
    <location>
        <begin position="708"/>
        <end position="717"/>
    </location>
</feature>
<dbReference type="GO" id="GO:0006396">
    <property type="term" value="P:RNA processing"/>
    <property type="evidence" value="ECO:0007669"/>
    <property type="project" value="InterPro"/>
</dbReference>
<evidence type="ECO:0000256" key="10">
    <source>
        <dbReference type="ARBA" id="ARBA00022953"/>
    </source>
</evidence>
<reference evidence="15" key="1">
    <citation type="journal article" date="2018" name="Microbiome">
        <title>Comparative analysis of rodent and small mammal viromes to better understand the wildlife origin of emerging infectious diseases.</title>
        <authorList>
            <person name="Wu Z."/>
            <person name="Lu L."/>
            <person name="Du J."/>
            <person name="Yang L."/>
            <person name="Ren X."/>
            <person name="Liu B."/>
            <person name="Jiang J."/>
            <person name="Yang J."/>
            <person name="Dong J."/>
            <person name="Sun L."/>
            <person name="Zhu Y."/>
            <person name="Li Y."/>
            <person name="Zheng D."/>
            <person name="Zhang C."/>
            <person name="Su H."/>
            <person name="Zheng Y."/>
            <person name="Zhou H."/>
            <person name="Zhu G."/>
            <person name="Li H."/>
            <person name="Chmura A."/>
            <person name="Yang F."/>
            <person name="Daszak P."/>
            <person name="Wang J."/>
            <person name="Liu Q."/>
            <person name="Jin Q."/>
        </authorList>
    </citation>
    <scope>NUCLEOTIDE SEQUENCE</scope>
    <source>
        <strain evidence="15">RtCm-HEV/XJ2016</strain>
    </source>
</reference>
<evidence type="ECO:0000259" key="13">
    <source>
        <dbReference type="PROSITE" id="PS51657"/>
    </source>
</evidence>
<feature type="domain" description="Alphavirus-like MT" evidence="14">
    <location>
        <begin position="56"/>
        <end position="240"/>
    </location>
</feature>
<evidence type="ECO:0000256" key="9">
    <source>
        <dbReference type="ARBA" id="ARBA00022840"/>
    </source>
</evidence>
<dbReference type="PROSITE" id="PS51154">
    <property type="entry name" value="MACRO"/>
    <property type="match status" value="1"/>
</dbReference>
<evidence type="ECO:0000259" key="14">
    <source>
        <dbReference type="PROSITE" id="PS51743"/>
    </source>
</evidence>
<dbReference type="GO" id="GO:0005524">
    <property type="term" value="F:ATP binding"/>
    <property type="evidence" value="ECO:0007669"/>
    <property type="project" value="UniProtKB-KW"/>
</dbReference>
<dbReference type="GO" id="GO:0008174">
    <property type="term" value="F:mRNA methyltransferase activity"/>
    <property type="evidence" value="ECO:0007669"/>
    <property type="project" value="UniProtKB-UniRule"/>
</dbReference>
<evidence type="ECO:0000313" key="15">
    <source>
        <dbReference type="EMBL" id="ATY47667.1"/>
    </source>
</evidence>
<accession>A0A2H4RDQ5</accession>
<dbReference type="InterPro" id="IPR043472">
    <property type="entry name" value="Macro_dom-like"/>
</dbReference>
<dbReference type="InterPro" id="IPR002589">
    <property type="entry name" value="Macro_dom"/>
</dbReference>